<dbReference type="EMBL" id="KL659154">
    <property type="protein sequence ID" value="KFA70646.1"/>
    <property type="molecule type" value="Genomic_DNA"/>
</dbReference>
<dbReference type="InParanoid" id="A0A084R361"/>
<dbReference type="OrthoDB" id="10518407at2759"/>
<evidence type="ECO:0000256" key="1">
    <source>
        <dbReference type="SAM" id="MobiDB-lite"/>
    </source>
</evidence>
<reference evidence="2 3" key="1">
    <citation type="journal article" date="2014" name="BMC Genomics">
        <title>Comparative genome sequencing reveals chemotype-specific gene clusters in the toxigenic black mold Stachybotrys.</title>
        <authorList>
            <person name="Semeiks J."/>
            <person name="Borek D."/>
            <person name="Otwinowski Z."/>
            <person name="Grishin N.V."/>
        </authorList>
    </citation>
    <scope>NUCLEOTIDE SEQUENCE [LARGE SCALE GENOMIC DNA]</scope>
    <source>
        <strain evidence="2 3">IBT 40285</strain>
    </source>
</reference>
<organism evidence="2 3">
    <name type="scientific">Stachybotrys chlorohalonatus (strain IBT 40285)</name>
    <dbReference type="NCBI Taxonomy" id="1283841"/>
    <lineage>
        <taxon>Eukaryota</taxon>
        <taxon>Fungi</taxon>
        <taxon>Dikarya</taxon>
        <taxon>Ascomycota</taxon>
        <taxon>Pezizomycotina</taxon>
        <taxon>Sordariomycetes</taxon>
        <taxon>Hypocreomycetidae</taxon>
        <taxon>Hypocreales</taxon>
        <taxon>Stachybotryaceae</taxon>
        <taxon>Stachybotrys</taxon>
    </lineage>
</organism>
<accession>A0A084R361</accession>
<proteinExistence type="predicted"/>
<evidence type="ECO:0000313" key="2">
    <source>
        <dbReference type="EMBL" id="KFA70646.1"/>
    </source>
</evidence>
<keyword evidence="3" id="KW-1185">Reference proteome</keyword>
<dbReference type="HOGENOM" id="CLU_2470551_0_0_1"/>
<sequence length="88" mass="9587">MGGHPGRQLMCDEDRNGDLGFAIKSTAESRTGYADNAGRGLSEYWAGMGSLYREIAPRSASIDLGDQKSSGFLQGFDDRTGRHRRLSC</sequence>
<name>A0A084R361_STAC4</name>
<gene>
    <name evidence="2" type="ORF">S40285_10681</name>
</gene>
<dbReference type="Proteomes" id="UP000028524">
    <property type="component" value="Unassembled WGS sequence"/>
</dbReference>
<feature type="region of interest" description="Disordered" evidence="1">
    <location>
        <begin position="63"/>
        <end position="88"/>
    </location>
</feature>
<dbReference type="AlphaFoldDB" id="A0A084R361"/>
<evidence type="ECO:0000313" key="3">
    <source>
        <dbReference type="Proteomes" id="UP000028524"/>
    </source>
</evidence>
<protein>
    <submittedName>
        <fullName evidence="2">Uncharacterized protein</fullName>
    </submittedName>
</protein>